<sequence length="198" mass="22963">MYLSIEEDVEEIERAVTPRKTKMGKRDDLQGIRGFAILFVLLMHLKPDSFRLGFIGVDIFFVLSGFLITKILLGKKLSSNSIGTFYLRRFKRIVPLYMMLATATYIYGNFYLLLPDREQIVDDLAWVCTYSSNIQPIFEKLGYWDQRLRSAFGQVDFHDQSMFVNLKVAEENGAPKDLSDLKGNILLKQMYMDPYSKL</sequence>
<evidence type="ECO:0000256" key="1">
    <source>
        <dbReference type="SAM" id="Phobius"/>
    </source>
</evidence>
<dbReference type="Pfam" id="PF01757">
    <property type="entry name" value="Acyl_transf_3"/>
    <property type="match status" value="1"/>
</dbReference>
<accession>A0ABR1CGN9</accession>
<reference evidence="3 4" key="1">
    <citation type="submission" date="2023-08" db="EMBL/GenBank/DDBJ databases">
        <title>A Necator americanus chromosomal reference genome.</title>
        <authorList>
            <person name="Ilik V."/>
            <person name="Petrzelkova K.J."/>
            <person name="Pardy F."/>
            <person name="Fuh T."/>
            <person name="Niatou-Singa F.S."/>
            <person name="Gouil Q."/>
            <person name="Baker L."/>
            <person name="Ritchie M.E."/>
            <person name="Jex A.R."/>
            <person name="Gazzola D."/>
            <person name="Li H."/>
            <person name="Toshio Fujiwara R."/>
            <person name="Zhan B."/>
            <person name="Aroian R.V."/>
            <person name="Pafco B."/>
            <person name="Schwarz E.M."/>
        </authorList>
    </citation>
    <scope>NUCLEOTIDE SEQUENCE [LARGE SCALE GENOMIC DNA]</scope>
    <source>
        <strain evidence="3 4">Aroian</strain>
        <tissue evidence="3">Whole animal</tissue>
    </source>
</reference>
<dbReference type="InterPro" id="IPR050879">
    <property type="entry name" value="Acyltransferase_3"/>
</dbReference>
<comment type="caution">
    <text evidence="3">The sequence shown here is derived from an EMBL/GenBank/DDBJ whole genome shotgun (WGS) entry which is preliminary data.</text>
</comment>
<dbReference type="InterPro" id="IPR002656">
    <property type="entry name" value="Acyl_transf_3_dom"/>
</dbReference>
<evidence type="ECO:0000259" key="2">
    <source>
        <dbReference type="Pfam" id="PF01757"/>
    </source>
</evidence>
<feature type="domain" description="Acyltransferase 3" evidence="2">
    <location>
        <begin position="28"/>
        <end position="126"/>
    </location>
</feature>
<feature type="transmembrane region" description="Helical" evidence="1">
    <location>
        <begin position="52"/>
        <end position="73"/>
    </location>
</feature>
<dbReference type="PANTHER" id="PTHR23028">
    <property type="entry name" value="ACETYLTRANSFERASE"/>
    <property type="match status" value="1"/>
</dbReference>
<proteinExistence type="predicted"/>
<name>A0ABR1CGN9_NECAM</name>
<evidence type="ECO:0000313" key="3">
    <source>
        <dbReference type="EMBL" id="KAK6736823.1"/>
    </source>
</evidence>
<dbReference type="PANTHER" id="PTHR23028:SF53">
    <property type="entry name" value="ACYL_TRANSF_3 DOMAIN-CONTAINING PROTEIN"/>
    <property type="match status" value="1"/>
</dbReference>
<keyword evidence="1" id="KW-0812">Transmembrane</keyword>
<dbReference type="Proteomes" id="UP001303046">
    <property type="component" value="Unassembled WGS sequence"/>
</dbReference>
<protein>
    <recommendedName>
        <fullName evidence="2">Acyltransferase 3 domain-containing protein</fullName>
    </recommendedName>
</protein>
<gene>
    <name evidence="3" type="primary">Necator_chrII.g7282</name>
    <name evidence="3" type="ORF">RB195_019489</name>
</gene>
<feature type="transmembrane region" description="Helical" evidence="1">
    <location>
        <begin position="94"/>
        <end position="114"/>
    </location>
</feature>
<evidence type="ECO:0000313" key="4">
    <source>
        <dbReference type="Proteomes" id="UP001303046"/>
    </source>
</evidence>
<keyword evidence="1" id="KW-0472">Membrane</keyword>
<dbReference type="EMBL" id="JAVFWL010000002">
    <property type="protein sequence ID" value="KAK6736823.1"/>
    <property type="molecule type" value="Genomic_DNA"/>
</dbReference>
<keyword evidence="4" id="KW-1185">Reference proteome</keyword>
<organism evidence="3 4">
    <name type="scientific">Necator americanus</name>
    <name type="common">Human hookworm</name>
    <dbReference type="NCBI Taxonomy" id="51031"/>
    <lineage>
        <taxon>Eukaryota</taxon>
        <taxon>Metazoa</taxon>
        <taxon>Ecdysozoa</taxon>
        <taxon>Nematoda</taxon>
        <taxon>Chromadorea</taxon>
        <taxon>Rhabditida</taxon>
        <taxon>Rhabditina</taxon>
        <taxon>Rhabditomorpha</taxon>
        <taxon>Strongyloidea</taxon>
        <taxon>Ancylostomatidae</taxon>
        <taxon>Bunostominae</taxon>
        <taxon>Necator</taxon>
    </lineage>
</organism>
<keyword evidence="1" id="KW-1133">Transmembrane helix</keyword>